<dbReference type="GO" id="GO:0005737">
    <property type="term" value="C:cytoplasm"/>
    <property type="evidence" value="ECO:0007669"/>
    <property type="project" value="TreeGrafter"/>
</dbReference>
<dbReference type="GO" id="GO:0016567">
    <property type="term" value="P:protein ubiquitination"/>
    <property type="evidence" value="ECO:0007669"/>
    <property type="project" value="TreeGrafter"/>
</dbReference>
<dbReference type="Pfam" id="PF12895">
    <property type="entry name" value="ANAPC3"/>
    <property type="match status" value="1"/>
</dbReference>
<dbReference type="PANTHER" id="PTHR12558">
    <property type="entry name" value="CELL DIVISION CYCLE 16,23,27"/>
    <property type="match status" value="1"/>
</dbReference>
<dbReference type="GO" id="GO:0031145">
    <property type="term" value="P:anaphase-promoting complex-dependent catabolic process"/>
    <property type="evidence" value="ECO:0007669"/>
    <property type="project" value="TreeGrafter"/>
</dbReference>
<keyword evidence="1 4" id="KW-0802">TPR repeat</keyword>
<feature type="compositionally biased region" description="Acidic residues" evidence="5">
    <location>
        <begin position="852"/>
        <end position="861"/>
    </location>
</feature>
<comment type="similarity">
    <text evidence="2">Belongs to the APC3/CDC27 family.</text>
</comment>
<dbReference type="Gene3D" id="1.25.40.10">
    <property type="entry name" value="Tetratricopeptide repeat domain"/>
    <property type="match status" value="4"/>
</dbReference>
<evidence type="ECO:0000313" key="7">
    <source>
        <dbReference type="Proteomes" id="UP000549394"/>
    </source>
</evidence>
<dbReference type="InterPro" id="IPR011990">
    <property type="entry name" value="TPR-like_helical_dom_sf"/>
</dbReference>
<evidence type="ECO:0000256" key="3">
    <source>
        <dbReference type="ARBA" id="ARBA00039307"/>
    </source>
</evidence>
<evidence type="ECO:0000256" key="1">
    <source>
        <dbReference type="ARBA" id="ARBA00022803"/>
    </source>
</evidence>
<reference evidence="6 7" key="1">
    <citation type="submission" date="2020-08" db="EMBL/GenBank/DDBJ databases">
        <authorList>
            <person name="Hejnol A."/>
        </authorList>
    </citation>
    <scope>NUCLEOTIDE SEQUENCE [LARGE SCALE GENOMIC DNA]</scope>
</reference>
<proteinExistence type="inferred from homology"/>
<feature type="compositionally biased region" description="Polar residues" evidence="5">
    <location>
        <begin position="244"/>
        <end position="254"/>
    </location>
</feature>
<dbReference type="InterPro" id="IPR019734">
    <property type="entry name" value="TPR_rpt"/>
</dbReference>
<feature type="region of interest" description="Disordered" evidence="5">
    <location>
        <begin position="822"/>
        <end position="861"/>
    </location>
</feature>
<dbReference type="AlphaFoldDB" id="A0A7I8W3A2"/>
<name>A0A7I8W3A2_9ANNE</name>
<dbReference type="Pfam" id="PF13432">
    <property type="entry name" value="TPR_16"/>
    <property type="match status" value="1"/>
</dbReference>
<comment type="caution">
    <text evidence="6">The sequence shown here is derived from an EMBL/GenBank/DDBJ whole genome shotgun (WGS) entry which is preliminary data.</text>
</comment>
<accession>A0A7I8W3A2</accession>
<dbReference type="SUPFAM" id="SSF48452">
    <property type="entry name" value="TPR-like"/>
    <property type="match status" value="2"/>
</dbReference>
<dbReference type="GO" id="GO:0007091">
    <property type="term" value="P:metaphase/anaphase transition of mitotic cell cycle"/>
    <property type="evidence" value="ECO:0007669"/>
    <property type="project" value="TreeGrafter"/>
</dbReference>
<feature type="repeat" description="TPR" evidence="4">
    <location>
        <begin position="697"/>
        <end position="730"/>
    </location>
</feature>
<keyword evidence="7" id="KW-1185">Reference proteome</keyword>
<feature type="compositionally biased region" description="Polar residues" evidence="5">
    <location>
        <begin position="833"/>
        <end position="843"/>
    </location>
</feature>
<evidence type="ECO:0000256" key="4">
    <source>
        <dbReference type="PROSITE-ProRule" id="PRU00339"/>
    </source>
</evidence>
<dbReference type="GO" id="GO:0051301">
    <property type="term" value="P:cell division"/>
    <property type="evidence" value="ECO:0007669"/>
    <property type="project" value="TreeGrafter"/>
</dbReference>
<dbReference type="EMBL" id="CAJFCJ010000016">
    <property type="protein sequence ID" value="CAD5122164.1"/>
    <property type="molecule type" value="Genomic_DNA"/>
</dbReference>
<gene>
    <name evidence="6" type="ORF">DGYR_LOCUS10011</name>
</gene>
<dbReference type="GO" id="GO:0005680">
    <property type="term" value="C:anaphase-promoting complex"/>
    <property type="evidence" value="ECO:0007669"/>
    <property type="project" value="TreeGrafter"/>
</dbReference>
<evidence type="ECO:0000256" key="2">
    <source>
        <dbReference type="ARBA" id="ARBA00038210"/>
    </source>
</evidence>
<feature type="repeat" description="TPR" evidence="4">
    <location>
        <begin position="629"/>
        <end position="662"/>
    </location>
</feature>
<dbReference type="Pfam" id="PF14559">
    <property type="entry name" value="TPR_19"/>
    <property type="match status" value="1"/>
</dbReference>
<evidence type="ECO:0000256" key="5">
    <source>
        <dbReference type="SAM" id="MobiDB-lite"/>
    </source>
</evidence>
<feature type="repeat" description="TPR" evidence="4">
    <location>
        <begin position="663"/>
        <end position="696"/>
    </location>
</feature>
<dbReference type="OrthoDB" id="329563at2759"/>
<dbReference type="PROSITE" id="PS50005">
    <property type="entry name" value="TPR"/>
    <property type="match status" value="3"/>
</dbReference>
<protein>
    <recommendedName>
        <fullName evidence="3">Cell division cycle protein 27 homolog</fullName>
    </recommendedName>
</protein>
<feature type="region of interest" description="Disordered" evidence="5">
    <location>
        <begin position="210"/>
        <end position="265"/>
    </location>
</feature>
<dbReference type="SMART" id="SM00028">
    <property type="entry name" value="TPR"/>
    <property type="match status" value="8"/>
</dbReference>
<organism evidence="6 7">
    <name type="scientific">Dimorphilus gyrociliatus</name>
    <dbReference type="NCBI Taxonomy" id="2664684"/>
    <lineage>
        <taxon>Eukaryota</taxon>
        <taxon>Metazoa</taxon>
        <taxon>Spiralia</taxon>
        <taxon>Lophotrochozoa</taxon>
        <taxon>Annelida</taxon>
        <taxon>Polychaeta</taxon>
        <taxon>Polychaeta incertae sedis</taxon>
        <taxon>Dinophilidae</taxon>
        <taxon>Dimorphilus</taxon>
    </lineage>
</organism>
<evidence type="ECO:0000313" key="6">
    <source>
        <dbReference type="EMBL" id="CAD5122164.1"/>
    </source>
</evidence>
<dbReference type="PANTHER" id="PTHR12558:SF13">
    <property type="entry name" value="CELL DIVISION CYCLE PROTEIN 27 HOMOLOG"/>
    <property type="match status" value="1"/>
</dbReference>
<dbReference type="Proteomes" id="UP000549394">
    <property type="component" value="Unassembled WGS sequence"/>
</dbReference>
<sequence length="861" mass="99038">MLVQEPVQVLLWNCLNNYAYRDAIFIAERLNAEVFNEESHYLLATCYYRSGQHGRAYHFLKDAKFNSPRMRYLKAECCYSLKLYKEVEEALFEKSSSRIGGLDINSDMFNEFQEVDCYAMNLLAQAYIKTSASDKAVKLFRMSLKKNPFLYSAIENLCHLAAFKTDIEDIFKVNSVNDLAANLFQKPPNSVCATDASSLFSTFSTNKKESEQIIKPMVPRSRPTETTNHPNIEQRCLRSRKSNSRSTPNTTLHSSVPPPPPRKQTVRRNALHIDKTDQLKTPKQVVDFEKFLELERPKPTFGHLPLELTPSPCGPSQAFITPPVGVALMEKSPIIANDAIGQRRTRKKLLVEKSPQRTINQNIDEKKMDLDHNNDCIMQQETMPLRRSSRLLNPVNNNVINENTKSINKKSSRINTRKLKNTVSSLSSNTTKNEHSTTIKPLRDTIDIVRSRSNSQLSSFSETNIAESTDAMNAVQNHLIQWQKKDLENLLHLFKQVASIILSLGRYKPHDTVKLIKSLPAHHLNTPWTYYQYGRAHYLLAEYDLSREAFQIMLEFDKVYIDGIDIYSSVLWHLNMEHTLSSICHFMGKWAPEAKQTWLAHGNCFSVQKDHATAMKFFRRAKQIDEHYYYAYTLMGHDYMVTDELESALESFRKALEIDSKHFYARFSIGSVYYKQEKFTEAEFEYREALKIFPTCISLLCQYGMTLHHLHRSEEALLHLERGIELNPNHPLCKYHKATVLVALNRLDSALELLENLKNMVPKESAVFYLISHIFKQKDDCVKSAMYLSWANDLDPKGAASYVKDLADRRKFQDFTIEDSNGLDEHDVLDGESQVSDMESDASSIEIVGPLGEDDDEFDEE</sequence>